<dbReference type="SUPFAM" id="SSF52949">
    <property type="entry name" value="Macro domain-like"/>
    <property type="match status" value="1"/>
</dbReference>
<dbReference type="InterPro" id="IPR043472">
    <property type="entry name" value="Macro_dom-like"/>
</dbReference>
<feature type="domain" description="Peptidase M17 leucyl aminopeptidase N-terminal" evidence="1">
    <location>
        <begin position="49"/>
        <end position="134"/>
    </location>
</feature>
<dbReference type="Gene3D" id="3.40.220.10">
    <property type="entry name" value="Leucine Aminopeptidase, subunit E, domain 1"/>
    <property type="match status" value="1"/>
</dbReference>
<dbReference type="RefSeq" id="WP_308956228.1">
    <property type="nucleotide sequence ID" value="NZ_JAVICY010000013.1"/>
</dbReference>
<evidence type="ECO:0000259" key="1">
    <source>
        <dbReference type="Pfam" id="PF02789"/>
    </source>
</evidence>
<name>A0AAW8JDV5_9GAMM</name>
<dbReference type="GO" id="GO:0070006">
    <property type="term" value="F:metalloaminopeptidase activity"/>
    <property type="evidence" value="ECO:0007669"/>
    <property type="project" value="InterPro"/>
</dbReference>
<organism evidence="2 3">
    <name type="scientific">Acinetobacter gerneri</name>
    <dbReference type="NCBI Taxonomy" id="202952"/>
    <lineage>
        <taxon>Bacteria</taxon>
        <taxon>Pseudomonadati</taxon>
        <taxon>Pseudomonadota</taxon>
        <taxon>Gammaproteobacteria</taxon>
        <taxon>Moraxellales</taxon>
        <taxon>Moraxellaceae</taxon>
        <taxon>Acinetobacter</taxon>
    </lineage>
</organism>
<evidence type="ECO:0000313" key="3">
    <source>
        <dbReference type="Proteomes" id="UP001243195"/>
    </source>
</evidence>
<dbReference type="EMBL" id="JAVIDA010000002">
    <property type="protein sequence ID" value="MDQ9070358.1"/>
    <property type="molecule type" value="Genomic_DNA"/>
</dbReference>
<dbReference type="Proteomes" id="UP001243195">
    <property type="component" value="Unassembled WGS sequence"/>
</dbReference>
<reference evidence="2" key="1">
    <citation type="submission" date="2023-08" db="EMBL/GenBank/DDBJ databases">
        <title>Emergence of clinically-relevant ST2 carbapenem-resistant Acinetobacter baumannii strains in hospital sewages in Zhejiang, East of China.</title>
        <authorList>
            <person name="Kaichao C."/>
            <person name="Zhang R."/>
        </authorList>
    </citation>
    <scope>NUCLEOTIDE SEQUENCE</scope>
    <source>
        <strain evidence="2">M-SY-60</strain>
    </source>
</reference>
<comment type="caution">
    <text evidence="2">The sequence shown here is derived from an EMBL/GenBank/DDBJ whole genome shotgun (WGS) entry which is preliminary data.</text>
</comment>
<dbReference type="GO" id="GO:0006508">
    <property type="term" value="P:proteolysis"/>
    <property type="evidence" value="ECO:0007669"/>
    <property type="project" value="InterPro"/>
</dbReference>
<sequence length="202" mass="21999">MSEQIAKQQIGILHGVEIALVAWDGVDAEVDLSCACMFSHELGKAEPIGGLAHLNQALDNALLNLRQGGQCKAEKGETLFITLPSSEIKAKCLFVIGMGNPEQWSVQSSADAVAVALRTAQQHQFRSVAFAPSLLDSGVEIQGDLDAAMLKALKKELEAQIRISELGLNPYPKIEYWSFDAGLNKFDEKAQRFKQAFADLNK</sequence>
<dbReference type="Pfam" id="PF02789">
    <property type="entry name" value="Peptidase_M17_N"/>
    <property type="match status" value="1"/>
</dbReference>
<proteinExistence type="predicted"/>
<dbReference type="InterPro" id="IPR008283">
    <property type="entry name" value="Peptidase_M17_N"/>
</dbReference>
<accession>A0AAW8JDV5</accession>
<protein>
    <submittedName>
        <fullName evidence="2">M17 family peptidase N-terminal domain-containing protein</fullName>
    </submittedName>
</protein>
<dbReference type="AlphaFoldDB" id="A0AAW8JDV5"/>
<evidence type="ECO:0000313" key="2">
    <source>
        <dbReference type="EMBL" id="MDQ9070358.1"/>
    </source>
</evidence>
<gene>
    <name evidence="2" type="ORF">RFH51_02640</name>
</gene>